<organism evidence="2 3">
    <name type="scientific">Rhodococcus koreensis</name>
    <dbReference type="NCBI Taxonomy" id="99653"/>
    <lineage>
        <taxon>Bacteria</taxon>
        <taxon>Bacillati</taxon>
        <taxon>Actinomycetota</taxon>
        <taxon>Actinomycetes</taxon>
        <taxon>Mycobacteriales</taxon>
        <taxon>Nocardiaceae</taxon>
        <taxon>Rhodococcus</taxon>
    </lineage>
</organism>
<evidence type="ECO:0000256" key="1">
    <source>
        <dbReference type="SAM" id="MobiDB-lite"/>
    </source>
</evidence>
<sequence>MTQDEVAMFTFALRWAPYGGGDEHILPEFGLLPAVFYRRLQAILMARALDGVEFATRRGLLELCAVKTSGSSSSASSAGRREVTQSV</sequence>
<proteinExistence type="predicted"/>
<evidence type="ECO:0000313" key="2">
    <source>
        <dbReference type="EMBL" id="SEB33629.1"/>
    </source>
</evidence>
<dbReference type="RefSeq" id="WP_072950943.1">
    <property type="nucleotide sequence ID" value="NZ_FNSV01000004.1"/>
</dbReference>
<dbReference type="AlphaFoldDB" id="A0A1H4IHP1"/>
<dbReference type="EMBL" id="FNSV01000004">
    <property type="protein sequence ID" value="SEB33629.1"/>
    <property type="molecule type" value="Genomic_DNA"/>
</dbReference>
<keyword evidence="3" id="KW-1185">Reference proteome</keyword>
<feature type="compositionally biased region" description="Low complexity" evidence="1">
    <location>
        <begin position="69"/>
        <end position="78"/>
    </location>
</feature>
<accession>A0A1H4IHP1</accession>
<protein>
    <recommendedName>
        <fullName evidence="4">DUF3263 domain-containing protein</fullName>
    </recommendedName>
</protein>
<feature type="region of interest" description="Disordered" evidence="1">
    <location>
        <begin position="68"/>
        <end position="87"/>
    </location>
</feature>
<gene>
    <name evidence="2" type="ORF">SAMN04490239_0776</name>
</gene>
<dbReference type="Proteomes" id="UP000183561">
    <property type="component" value="Unassembled WGS sequence"/>
</dbReference>
<name>A0A1H4IHP1_9NOCA</name>
<evidence type="ECO:0008006" key="4">
    <source>
        <dbReference type="Google" id="ProtNLM"/>
    </source>
</evidence>
<evidence type="ECO:0000313" key="3">
    <source>
        <dbReference type="Proteomes" id="UP000183561"/>
    </source>
</evidence>
<reference evidence="3" key="1">
    <citation type="submission" date="2016-10" db="EMBL/GenBank/DDBJ databases">
        <authorList>
            <person name="Varghese N."/>
            <person name="Submissions S."/>
        </authorList>
    </citation>
    <scope>NUCLEOTIDE SEQUENCE [LARGE SCALE GENOMIC DNA]</scope>
    <source>
        <strain evidence="3">DSM 44498</strain>
    </source>
</reference>